<keyword evidence="3" id="KW-1185">Reference proteome</keyword>
<protein>
    <submittedName>
        <fullName evidence="2">Uncharacterized protein</fullName>
    </submittedName>
</protein>
<evidence type="ECO:0000313" key="3">
    <source>
        <dbReference type="Proteomes" id="UP000245946"/>
    </source>
</evidence>
<sequence length="211" mass="23472">MADAEDATCLRCLHLLFAALSILLSVSCLALRARCFDWRGEAALCRFALPSWALLPRPDSLRCTLVRPLFRTDAPSAIRQLRHPPSAIRHPPAAALHSLCPAPNASASLRRPHFRPALASSRVSSRLASHHVSSLLARSLRLIGSTVSIRNASPSSFLLSVCSKRPLASLRVRRGREERRAAMRKLDGEAQRARKAEVHYRESRQEPVRRL</sequence>
<organism evidence="2 3">
    <name type="scientific">Tilletiopsis washingtonensis</name>
    <dbReference type="NCBI Taxonomy" id="58919"/>
    <lineage>
        <taxon>Eukaryota</taxon>
        <taxon>Fungi</taxon>
        <taxon>Dikarya</taxon>
        <taxon>Basidiomycota</taxon>
        <taxon>Ustilaginomycotina</taxon>
        <taxon>Exobasidiomycetes</taxon>
        <taxon>Entylomatales</taxon>
        <taxon>Entylomatales incertae sedis</taxon>
        <taxon>Tilletiopsis</taxon>
    </lineage>
</organism>
<dbReference type="EMBL" id="KZ819289">
    <property type="protein sequence ID" value="PWN99166.1"/>
    <property type="molecule type" value="Genomic_DNA"/>
</dbReference>
<evidence type="ECO:0000256" key="1">
    <source>
        <dbReference type="SAM" id="MobiDB-lite"/>
    </source>
</evidence>
<dbReference type="RefSeq" id="XP_025599445.1">
    <property type="nucleotide sequence ID" value="XM_025739654.1"/>
</dbReference>
<name>A0A316ZCW8_9BASI</name>
<proteinExistence type="predicted"/>
<gene>
    <name evidence="2" type="ORF">FA09DRAFT_243860</name>
</gene>
<reference evidence="2 3" key="1">
    <citation type="journal article" date="2018" name="Mol. Biol. Evol.">
        <title>Broad Genomic Sampling Reveals a Smut Pathogenic Ancestry of the Fungal Clade Ustilaginomycotina.</title>
        <authorList>
            <person name="Kijpornyongpan T."/>
            <person name="Mondo S.J."/>
            <person name="Barry K."/>
            <person name="Sandor L."/>
            <person name="Lee J."/>
            <person name="Lipzen A."/>
            <person name="Pangilinan J."/>
            <person name="LaButti K."/>
            <person name="Hainaut M."/>
            <person name="Henrissat B."/>
            <person name="Grigoriev I.V."/>
            <person name="Spatafora J.W."/>
            <person name="Aime M.C."/>
        </authorList>
    </citation>
    <scope>NUCLEOTIDE SEQUENCE [LARGE SCALE GENOMIC DNA]</scope>
    <source>
        <strain evidence="2 3">MCA 4186</strain>
    </source>
</reference>
<dbReference type="GeneID" id="37267200"/>
<dbReference type="AlphaFoldDB" id="A0A316ZCW8"/>
<feature type="region of interest" description="Disordered" evidence="1">
    <location>
        <begin position="182"/>
        <end position="211"/>
    </location>
</feature>
<dbReference type="Proteomes" id="UP000245946">
    <property type="component" value="Unassembled WGS sequence"/>
</dbReference>
<evidence type="ECO:0000313" key="2">
    <source>
        <dbReference type="EMBL" id="PWN99166.1"/>
    </source>
</evidence>
<accession>A0A316ZCW8</accession>